<accession>A0ABP0HZP9</accession>
<dbReference type="InterPro" id="IPR016162">
    <property type="entry name" value="Ald_DH_N"/>
</dbReference>
<feature type="domain" description="Fe2OG dioxygenase" evidence="9">
    <location>
        <begin position="246"/>
        <end position="373"/>
    </location>
</feature>
<dbReference type="Gene3D" id="3.40.605.10">
    <property type="entry name" value="Aldehyde Dehydrogenase, Chain A, domain 1"/>
    <property type="match status" value="1"/>
</dbReference>
<dbReference type="PROSITE" id="PS00687">
    <property type="entry name" value="ALDEHYDE_DEHYDR_GLU"/>
    <property type="match status" value="1"/>
</dbReference>
<dbReference type="Gene3D" id="3.40.309.10">
    <property type="entry name" value="Aldehyde Dehydrogenase, Chain A, domain 2"/>
    <property type="match status" value="1"/>
</dbReference>
<dbReference type="InterPro" id="IPR016161">
    <property type="entry name" value="Ald_DH/histidinol_DH"/>
</dbReference>
<dbReference type="EMBL" id="CAXAMM010002014">
    <property type="protein sequence ID" value="CAK8994400.1"/>
    <property type="molecule type" value="Genomic_DNA"/>
</dbReference>
<evidence type="ECO:0000256" key="2">
    <source>
        <dbReference type="ARBA" id="ARBA00022723"/>
    </source>
</evidence>
<dbReference type="PANTHER" id="PTHR11699">
    <property type="entry name" value="ALDEHYDE DEHYDROGENASE-RELATED"/>
    <property type="match status" value="1"/>
</dbReference>
<dbReference type="InterPro" id="IPR006620">
    <property type="entry name" value="Pro_4_hyd_alph"/>
</dbReference>
<dbReference type="SMART" id="SM00702">
    <property type="entry name" value="P4Hc"/>
    <property type="match status" value="1"/>
</dbReference>
<evidence type="ECO:0000256" key="4">
    <source>
        <dbReference type="ARBA" id="ARBA00023002"/>
    </source>
</evidence>
<comment type="caution">
    <text evidence="10">The sequence shown here is derived from an EMBL/GenBank/DDBJ whole genome shotgun (WGS) entry which is preliminary data.</text>
</comment>
<dbReference type="Proteomes" id="UP001642464">
    <property type="component" value="Unassembled WGS sequence"/>
</dbReference>
<dbReference type="InterPro" id="IPR044862">
    <property type="entry name" value="Pro_4_hyd_alph_FE2OG_OXY"/>
</dbReference>
<keyword evidence="2" id="KW-0479">Metal-binding</keyword>
<feature type="signal peptide" evidence="8">
    <location>
        <begin position="1"/>
        <end position="18"/>
    </location>
</feature>
<dbReference type="InterPro" id="IPR016160">
    <property type="entry name" value="Ald_DH_CS_CYS"/>
</dbReference>
<dbReference type="InterPro" id="IPR029510">
    <property type="entry name" value="Ald_DH_CS_GLU"/>
</dbReference>
<dbReference type="Pfam" id="PF13640">
    <property type="entry name" value="2OG-FeII_Oxy_3"/>
    <property type="match status" value="1"/>
</dbReference>
<evidence type="ECO:0000313" key="11">
    <source>
        <dbReference type="Proteomes" id="UP001642464"/>
    </source>
</evidence>
<keyword evidence="5" id="KW-0408">Iron</keyword>
<reference evidence="10 11" key="1">
    <citation type="submission" date="2024-02" db="EMBL/GenBank/DDBJ databases">
        <authorList>
            <person name="Chen Y."/>
            <person name="Shah S."/>
            <person name="Dougan E. K."/>
            <person name="Thang M."/>
            <person name="Chan C."/>
        </authorList>
    </citation>
    <scope>NUCLEOTIDE SEQUENCE [LARGE SCALE GENOMIC DNA]</scope>
</reference>
<dbReference type="PROSITE" id="PS00070">
    <property type="entry name" value="ALDEHYDE_DEHYDR_CYS"/>
    <property type="match status" value="1"/>
</dbReference>
<dbReference type="Gene3D" id="2.60.120.620">
    <property type="entry name" value="q2cbj1_9rhob like domain"/>
    <property type="match status" value="1"/>
</dbReference>
<feature type="active site" evidence="6">
    <location>
        <position position="829"/>
    </location>
</feature>
<dbReference type="PROSITE" id="PS51471">
    <property type="entry name" value="FE2OG_OXY"/>
    <property type="match status" value="1"/>
</dbReference>
<evidence type="ECO:0000256" key="1">
    <source>
        <dbReference type="ARBA" id="ARBA00001961"/>
    </source>
</evidence>
<feature type="chain" id="PRO_5046334489" evidence="8">
    <location>
        <begin position="19"/>
        <end position="1124"/>
    </location>
</feature>
<comment type="similarity">
    <text evidence="7">Belongs to the aldehyde dehydrogenase family.</text>
</comment>
<protein>
    <submittedName>
        <fullName evidence="10">Aldehyde dehydrogenase 22A1 (Novel aldehyde dehydrogenase family 22 member A1)</fullName>
    </submittedName>
</protein>
<dbReference type="Pfam" id="PF00171">
    <property type="entry name" value="Aldedh"/>
    <property type="match status" value="1"/>
</dbReference>
<gene>
    <name evidence="10" type="ORF">SCF082_LOCUS3931</name>
</gene>
<evidence type="ECO:0000313" key="10">
    <source>
        <dbReference type="EMBL" id="CAK8994400.1"/>
    </source>
</evidence>
<evidence type="ECO:0000256" key="8">
    <source>
        <dbReference type="SAM" id="SignalP"/>
    </source>
</evidence>
<name>A0ABP0HZP9_9DINO</name>
<sequence length="1124" mass="122578">MAPWLRFLAASLLPAVAARPSAAARCAVDLWLYESAEWAPPGYHVLCISDPDSSSSSTVNLWRGGHPDEKSTWQTKIKSLSGFRKQLEKRAKMEQQEMWEFLPWLLSDASGVPVTTVSALRGLLLVFEGGRWVWPGIREGFVRQLQVPSSDTSQELLNLTLKTLTLDPLAFIIEDFFDKPSAQRMIDLAEPKLKPAEILTEDAPQERKEELVDVRTCWEAWLSPSDGPDLGDVAVRTAALVRVPRELQEPFRVLRYLPGQHFAAHTDYYEPEDFQNQPEVSNELQHGRNWLVTVYLYLSNVAKGGATYFPSTYGRELPSDVLKCEGPSVKPRRGRALLFYSLHPNGTPNLSSMHGACKVEKGVKYTINIWTFNQLKPEATTPKKGKGSRSRAAAIAARINSMDIVSPSVSIIGNTAGLALAAAAASAAAAGSECAPSPARQISADIPWVRPHSQVRLRVQANRPFSAPRMRYERARDERRAANAFISHLLGIMGIRVIFCSGRSTVSSVLFNLSRPSTAVVGGKIRRDGCLVLVLLGRLLWSFIKHPILDQVAGYGGCADVQIETKELETLRGKVSNGRKFDFAKEWSSWPKSTIPCWDPSTLSFLGEVPACGEEEVVKMVGKARVAQQEWQKSSFAQRRYLLRTIQNFVLNNMETICTVACRDSGKTVIDAMVGELTVTLEKLRWTIASGEEYLLPEYRNSGLMNLHKTSRLEWVPVGVVGAIVPWNYPFHNVFNPIVAAVFSGNAIVIKVSEFSAWSSQFLSRALRACLAAAGAPLDLVQLAPGYAEAGKALVEQSDKVIFVGSVNVGRKVMEAASKAPTITPVILELGGKDPFVVCEDASVDEAMTQLVVRGAFQNMGQNCAGPERFIVYDKVYDSFCTKISALVGKLAQGVPLGPDGPFVDCGASVHPPSLENYQRLVDDAKSKGARVLCGGGKAKLEGQFFEPTVLADVTESMLIAQEETFGPILSIFRVKGTGEAADQEALRLANACAFALSSCAHSGDEQRAAKLCQGFEAGMASVNDVEGTTYLSQSLPFGGYKDSGFGRFAGPEGLRGLCHERSIVQNRASFLRPTIPPAIAYPANGQGELFCKGLNLLLYGSVSQRLQGLVALIKASMPASKKA</sequence>
<keyword evidence="8" id="KW-0732">Signal</keyword>
<evidence type="ECO:0000256" key="3">
    <source>
        <dbReference type="ARBA" id="ARBA00022964"/>
    </source>
</evidence>
<dbReference type="InterPro" id="IPR015590">
    <property type="entry name" value="Aldehyde_DH_dom"/>
</dbReference>
<proteinExistence type="inferred from homology"/>
<evidence type="ECO:0000256" key="5">
    <source>
        <dbReference type="ARBA" id="ARBA00023004"/>
    </source>
</evidence>
<evidence type="ECO:0000256" key="7">
    <source>
        <dbReference type="RuleBase" id="RU003345"/>
    </source>
</evidence>
<keyword evidence="4 7" id="KW-0560">Oxidoreductase</keyword>
<comment type="cofactor">
    <cofactor evidence="1">
        <name>L-ascorbate</name>
        <dbReference type="ChEBI" id="CHEBI:38290"/>
    </cofactor>
</comment>
<keyword evidence="11" id="KW-1185">Reference proteome</keyword>
<evidence type="ECO:0000259" key="9">
    <source>
        <dbReference type="PROSITE" id="PS51471"/>
    </source>
</evidence>
<dbReference type="InterPro" id="IPR016163">
    <property type="entry name" value="Ald_DH_C"/>
</dbReference>
<organism evidence="10 11">
    <name type="scientific">Durusdinium trenchii</name>
    <dbReference type="NCBI Taxonomy" id="1381693"/>
    <lineage>
        <taxon>Eukaryota</taxon>
        <taxon>Sar</taxon>
        <taxon>Alveolata</taxon>
        <taxon>Dinophyceae</taxon>
        <taxon>Suessiales</taxon>
        <taxon>Symbiodiniaceae</taxon>
        <taxon>Durusdinium</taxon>
    </lineage>
</organism>
<evidence type="ECO:0000256" key="6">
    <source>
        <dbReference type="PROSITE-ProRule" id="PRU10007"/>
    </source>
</evidence>
<dbReference type="InterPro" id="IPR005123">
    <property type="entry name" value="Oxoglu/Fe-dep_dioxygenase_dom"/>
</dbReference>
<dbReference type="SUPFAM" id="SSF53720">
    <property type="entry name" value="ALDH-like"/>
    <property type="match status" value="1"/>
</dbReference>
<keyword evidence="3" id="KW-0223">Dioxygenase</keyword>